<sequence>MSTDDEGISENGSVYDTDPDNQLQPEDSLVDIGVEDALDEGYSPPDRFPASANYGVTAEDQEHGEGIEQYTREEVPDPAARAYADEDELPSDDPDQWRPEEADSSPEFPEDDEVGDRRSGRLYTDDDFGVEASFDQEEIAEDAGIDGGAASAEEAAVHVVDDDQPPA</sequence>
<gene>
    <name evidence="3" type="ORF">GCM10011489_23830</name>
</gene>
<dbReference type="AlphaFoldDB" id="A0A916WWA5"/>
<evidence type="ECO:0000259" key="2">
    <source>
        <dbReference type="Pfam" id="PF18970"/>
    </source>
</evidence>
<feature type="compositionally biased region" description="Basic and acidic residues" evidence="1">
    <location>
        <begin position="60"/>
        <end position="75"/>
    </location>
</feature>
<organism evidence="3 4">
    <name type="scientific">Gordonia jinhuaensis</name>
    <dbReference type="NCBI Taxonomy" id="1517702"/>
    <lineage>
        <taxon>Bacteria</taxon>
        <taxon>Bacillati</taxon>
        <taxon>Actinomycetota</taxon>
        <taxon>Actinomycetes</taxon>
        <taxon>Mycobacteriales</taxon>
        <taxon>Gordoniaceae</taxon>
        <taxon>Gordonia</taxon>
    </lineage>
</organism>
<feature type="compositionally biased region" description="Acidic residues" evidence="1">
    <location>
        <begin position="102"/>
        <end position="114"/>
    </location>
</feature>
<feature type="compositionally biased region" description="Polar residues" evidence="1">
    <location>
        <begin position="10"/>
        <end position="25"/>
    </location>
</feature>
<comment type="caution">
    <text evidence="3">The sequence shown here is derived from an EMBL/GenBank/DDBJ whole genome shotgun (WGS) entry which is preliminary data.</text>
</comment>
<feature type="domain" description="DUF5709" evidence="2">
    <location>
        <begin position="113"/>
        <end position="162"/>
    </location>
</feature>
<feature type="compositionally biased region" description="Acidic residues" evidence="1">
    <location>
        <begin position="125"/>
        <end position="144"/>
    </location>
</feature>
<evidence type="ECO:0000313" key="4">
    <source>
        <dbReference type="Proteomes" id="UP000621454"/>
    </source>
</evidence>
<reference evidence="3" key="2">
    <citation type="submission" date="2020-09" db="EMBL/GenBank/DDBJ databases">
        <authorList>
            <person name="Sun Q."/>
            <person name="Zhou Y."/>
        </authorList>
    </citation>
    <scope>NUCLEOTIDE SEQUENCE</scope>
    <source>
        <strain evidence="3">CGMCC 1.12827</strain>
    </source>
</reference>
<reference evidence="3" key="1">
    <citation type="journal article" date="2014" name="Int. J. Syst. Evol. Microbiol.">
        <title>Complete genome sequence of Corynebacterium casei LMG S-19264T (=DSM 44701T), isolated from a smear-ripened cheese.</title>
        <authorList>
            <consortium name="US DOE Joint Genome Institute (JGI-PGF)"/>
            <person name="Walter F."/>
            <person name="Albersmeier A."/>
            <person name="Kalinowski J."/>
            <person name="Ruckert C."/>
        </authorList>
    </citation>
    <scope>NUCLEOTIDE SEQUENCE</scope>
    <source>
        <strain evidence="3">CGMCC 1.12827</strain>
    </source>
</reference>
<name>A0A916WWA5_9ACTN</name>
<dbReference type="RefSeq" id="WP_188586809.1">
    <property type="nucleotide sequence ID" value="NZ_BMGC01000016.1"/>
</dbReference>
<dbReference type="Pfam" id="PF18970">
    <property type="entry name" value="DUF5709"/>
    <property type="match status" value="1"/>
</dbReference>
<evidence type="ECO:0000313" key="3">
    <source>
        <dbReference type="EMBL" id="GGB35023.1"/>
    </source>
</evidence>
<dbReference type="Proteomes" id="UP000621454">
    <property type="component" value="Unassembled WGS sequence"/>
</dbReference>
<accession>A0A916WWA5</accession>
<feature type="compositionally biased region" description="Acidic residues" evidence="1">
    <location>
        <begin position="85"/>
        <end position="94"/>
    </location>
</feature>
<keyword evidence="4" id="KW-1185">Reference proteome</keyword>
<evidence type="ECO:0000256" key="1">
    <source>
        <dbReference type="SAM" id="MobiDB-lite"/>
    </source>
</evidence>
<protein>
    <recommendedName>
        <fullName evidence="2">DUF5709 domain-containing protein</fullName>
    </recommendedName>
</protein>
<feature type="region of interest" description="Disordered" evidence="1">
    <location>
        <begin position="1"/>
        <end position="167"/>
    </location>
</feature>
<proteinExistence type="predicted"/>
<dbReference type="EMBL" id="BMGC01000016">
    <property type="protein sequence ID" value="GGB35023.1"/>
    <property type="molecule type" value="Genomic_DNA"/>
</dbReference>
<dbReference type="InterPro" id="IPR043763">
    <property type="entry name" value="DUF5709"/>
</dbReference>